<reference evidence="2 3" key="1">
    <citation type="submission" date="2018-03" db="EMBL/GenBank/DDBJ databases">
        <title>Actinopolyspora mortivallis from Sahara, screening for active biomolecules.</title>
        <authorList>
            <person name="Selama O."/>
            <person name="Wellington E.M.H."/>
            <person name="Hacene H."/>
        </authorList>
    </citation>
    <scope>NUCLEOTIDE SEQUENCE [LARGE SCALE GENOMIC DNA]</scope>
    <source>
        <strain evidence="2 3">M5A</strain>
    </source>
</reference>
<dbReference type="SUPFAM" id="SSF53137">
    <property type="entry name" value="Translational machinery components"/>
    <property type="match status" value="1"/>
</dbReference>
<protein>
    <recommendedName>
        <fullName evidence="1">Actinobacteria/chloroflexi VLRF1 release factor domain-containing protein</fullName>
    </recommendedName>
</protein>
<dbReference type="Pfam" id="PF18859">
    <property type="entry name" value="acVLRF1"/>
    <property type="match status" value="1"/>
</dbReference>
<name>A0A2T0H1M8_ACTMO</name>
<sequence length="225" mass="24665">MSRVRQLPGGGRAVEVEPERLLGWFERFAANHGGTESTTVEPRHVRVLTSDGASATVRVPFEALSPPHGTRPGLEVDGLVEHVGRRRRTGLVLARHGAHSVGVAQGEEVLFSSTDRHHLQGRSKAGGWSQKRYARRRQGQARRAVGAAADTVAEVLLPERERLEGLVLGGDRGVLSELGSDTRLAELWRWAEPRVLDVAEPRRSVLEQAARRARAVEVEVREPTG</sequence>
<keyword evidence="3" id="KW-1185">Reference proteome</keyword>
<dbReference type="InterPro" id="IPR042226">
    <property type="entry name" value="eFR1_2_sf"/>
</dbReference>
<dbReference type="InParanoid" id="A0A2T0H1M8"/>
<gene>
    <name evidence="2" type="ORF">CEP50_01790</name>
</gene>
<dbReference type="EMBL" id="PVSR01000001">
    <property type="protein sequence ID" value="PRW65275.1"/>
    <property type="molecule type" value="Genomic_DNA"/>
</dbReference>
<comment type="caution">
    <text evidence="2">The sequence shown here is derived from an EMBL/GenBank/DDBJ whole genome shotgun (WGS) entry which is preliminary data.</text>
</comment>
<proteinExistence type="predicted"/>
<dbReference type="Gene3D" id="3.30.420.60">
    <property type="entry name" value="eRF1 domain 2"/>
    <property type="match status" value="1"/>
</dbReference>
<dbReference type="Proteomes" id="UP000239352">
    <property type="component" value="Unassembled WGS sequence"/>
</dbReference>
<dbReference type="RefSeq" id="WP_106112140.1">
    <property type="nucleotide sequence ID" value="NZ_PVSR01000001.1"/>
</dbReference>
<dbReference type="STRING" id="1050202.GCA_000384035_01195"/>
<evidence type="ECO:0000313" key="2">
    <source>
        <dbReference type="EMBL" id="PRW65275.1"/>
    </source>
</evidence>
<accession>A0A2T0H1M8</accession>
<dbReference type="AlphaFoldDB" id="A0A2T0H1M8"/>
<evidence type="ECO:0000259" key="1">
    <source>
        <dbReference type="Pfam" id="PF18859"/>
    </source>
</evidence>
<dbReference type="NCBIfam" id="NF041024">
    <property type="entry name" value="acVLRF1_NCBI"/>
    <property type="match status" value="1"/>
</dbReference>
<feature type="domain" description="Actinobacteria/chloroflexi VLRF1 release factor" evidence="1">
    <location>
        <begin position="87"/>
        <end position="219"/>
    </location>
</feature>
<organism evidence="2 3">
    <name type="scientific">Actinopolyspora mortivallis</name>
    <dbReference type="NCBI Taxonomy" id="33906"/>
    <lineage>
        <taxon>Bacteria</taxon>
        <taxon>Bacillati</taxon>
        <taxon>Actinomycetota</taxon>
        <taxon>Actinomycetes</taxon>
        <taxon>Actinopolysporales</taxon>
        <taxon>Actinopolysporaceae</taxon>
        <taxon>Actinopolyspora</taxon>
    </lineage>
</organism>
<dbReference type="InterPro" id="IPR040783">
    <property type="entry name" value="VLRF1"/>
</dbReference>
<evidence type="ECO:0000313" key="3">
    <source>
        <dbReference type="Proteomes" id="UP000239352"/>
    </source>
</evidence>